<sequence>MIGFAVSSLLMENEEHFLISSENVATLQDSNSLEHALLVLTNIGYSRIPVLNRHDQLVGSISLSTVVESMFDTEKIDPDRLSQIKIGDVMDTDVKYVKEPNNIEKILNYLVDANFVPVVDDDMVFKGIVTRKELLKSVNHLAHELEVRYDVIKKTKKLVAPKKKTSDE</sequence>
<dbReference type="EMBL" id="CP019609">
    <property type="protein sequence ID" value="AQP54550.1"/>
    <property type="molecule type" value="Genomic_DNA"/>
</dbReference>
<organism evidence="2 3">
    <name type="scientific">Vagococcus penaei</name>
    <dbReference type="NCBI Taxonomy" id="633807"/>
    <lineage>
        <taxon>Bacteria</taxon>
        <taxon>Bacillati</taxon>
        <taxon>Bacillota</taxon>
        <taxon>Bacilli</taxon>
        <taxon>Lactobacillales</taxon>
        <taxon>Enterococcaceae</taxon>
        <taxon>Vagococcus</taxon>
    </lineage>
</organism>
<dbReference type="RefSeq" id="WP_077276632.1">
    <property type="nucleotide sequence ID" value="NZ_CP019609.1"/>
</dbReference>
<accession>A0A1Q2D891</accession>
<dbReference type="NCBIfam" id="NF041630">
    <property type="entry name" value="CBS_CbpB"/>
    <property type="match status" value="1"/>
</dbReference>
<dbReference type="InterPro" id="IPR051257">
    <property type="entry name" value="Diverse_CBS-Domain"/>
</dbReference>
<proteinExistence type="predicted"/>
<protein>
    <submittedName>
        <fullName evidence="2">CBS domain-containing protein</fullName>
    </submittedName>
</protein>
<dbReference type="InterPro" id="IPR046342">
    <property type="entry name" value="CBS_dom_sf"/>
</dbReference>
<dbReference type="STRING" id="633807.BW732_10275"/>
<dbReference type="AlphaFoldDB" id="A0A1Q2D891"/>
<dbReference type="Proteomes" id="UP000188246">
    <property type="component" value="Chromosome"/>
</dbReference>
<dbReference type="PANTHER" id="PTHR43080">
    <property type="entry name" value="CBS DOMAIN-CONTAINING PROTEIN CBSX3, MITOCHONDRIAL"/>
    <property type="match status" value="1"/>
</dbReference>
<evidence type="ECO:0000313" key="2">
    <source>
        <dbReference type="EMBL" id="AQP54550.1"/>
    </source>
</evidence>
<dbReference type="InterPro" id="IPR048125">
    <property type="entry name" value="CBS_CbpB"/>
</dbReference>
<keyword evidence="1" id="KW-0129">CBS domain</keyword>
<dbReference type="InterPro" id="IPR000644">
    <property type="entry name" value="CBS_dom"/>
</dbReference>
<gene>
    <name evidence="2" type="ORF">BW732_10275</name>
</gene>
<evidence type="ECO:0000256" key="1">
    <source>
        <dbReference type="ARBA" id="ARBA00023122"/>
    </source>
</evidence>
<evidence type="ECO:0000313" key="3">
    <source>
        <dbReference type="Proteomes" id="UP000188246"/>
    </source>
</evidence>
<dbReference type="OrthoDB" id="2375431at2"/>
<name>A0A1Q2D891_9ENTE</name>
<dbReference type="Gene3D" id="3.10.580.10">
    <property type="entry name" value="CBS-domain"/>
    <property type="match status" value="1"/>
</dbReference>
<dbReference type="PROSITE" id="PS51371">
    <property type="entry name" value="CBS"/>
    <property type="match status" value="1"/>
</dbReference>
<dbReference type="Pfam" id="PF00571">
    <property type="entry name" value="CBS"/>
    <property type="match status" value="2"/>
</dbReference>
<dbReference type="KEGG" id="vpi:BW732_10275"/>
<reference evidence="2 3" key="1">
    <citation type="journal article" date="2010" name="Int. J. Syst. Evol. Microbiol.">
        <title>Vagococcus penaei sp. nov., isolated from spoilage microbiota of cooked shrimp (Penaeus vannamei).</title>
        <authorList>
            <person name="Jaffres E."/>
            <person name="Prevost H."/>
            <person name="Rossero A."/>
            <person name="Joffraud J.J."/>
            <person name="Dousset X."/>
        </authorList>
    </citation>
    <scope>NUCLEOTIDE SEQUENCE [LARGE SCALE GENOMIC DNA]</scope>
    <source>
        <strain evidence="2 3">CD276</strain>
    </source>
</reference>
<keyword evidence="3" id="KW-1185">Reference proteome</keyword>
<dbReference type="PANTHER" id="PTHR43080:SF30">
    <property type="entry name" value="CYCLIC DI-AMP RECEPTOR B"/>
    <property type="match status" value="1"/>
</dbReference>
<dbReference type="CDD" id="cd04643">
    <property type="entry name" value="CBS_pair_bac"/>
    <property type="match status" value="1"/>
</dbReference>
<dbReference type="SUPFAM" id="SSF54631">
    <property type="entry name" value="CBS-domain pair"/>
    <property type="match status" value="1"/>
</dbReference>